<evidence type="ECO:0000256" key="2">
    <source>
        <dbReference type="ARBA" id="ARBA00022801"/>
    </source>
</evidence>
<dbReference type="GO" id="GO:0004622">
    <property type="term" value="F:phosphatidylcholine lysophospholipase activity"/>
    <property type="evidence" value="ECO:0007669"/>
    <property type="project" value="UniProtKB-ARBA"/>
</dbReference>
<dbReference type="SUPFAM" id="SSF51206">
    <property type="entry name" value="cAMP-binding domain-like"/>
    <property type="match status" value="1"/>
</dbReference>
<dbReference type="InterPro" id="IPR014710">
    <property type="entry name" value="RmlC-like_jellyroll"/>
</dbReference>
<evidence type="ECO:0000313" key="9">
    <source>
        <dbReference type="Proteomes" id="UP001055247"/>
    </source>
</evidence>
<accession>A0AAV4ZN57</accession>
<dbReference type="PANTHER" id="PTHR14226:SF29">
    <property type="entry name" value="NEUROPATHY TARGET ESTERASE SWS"/>
    <property type="match status" value="1"/>
</dbReference>
<organism evidence="8 9">
    <name type="scientific">Methylobacterium hispanicum</name>
    <dbReference type="NCBI Taxonomy" id="270350"/>
    <lineage>
        <taxon>Bacteria</taxon>
        <taxon>Pseudomonadati</taxon>
        <taxon>Pseudomonadota</taxon>
        <taxon>Alphaproteobacteria</taxon>
        <taxon>Hyphomicrobiales</taxon>
        <taxon>Methylobacteriaceae</taxon>
        <taxon>Methylobacterium</taxon>
    </lineage>
</organism>
<dbReference type="CDD" id="cd00038">
    <property type="entry name" value="CAP_ED"/>
    <property type="match status" value="1"/>
</dbReference>
<keyword evidence="9" id="KW-1185">Reference proteome</keyword>
<dbReference type="InterPro" id="IPR016035">
    <property type="entry name" value="Acyl_Trfase/lysoPLipase"/>
</dbReference>
<dbReference type="PANTHER" id="PTHR14226">
    <property type="entry name" value="NEUROPATHY TARGET ESTERASE/SWISS CHEESE D.MELANOGASTER"/>
    <property type="match status" value="1"/>
</dbReference>
<comment type="similarity">
    <text evidence="1">Belongs to the NTE family.</text>
</comment>
<proteinExistence type="inferred from homology"/>
<dbReference type="PROSITE" id="PS00889">
    <property type="entry name" value="CNMP_BINDING_2"/>
    <property type="match status" value="1"/>
</dbReference>
<evidence type="ECO:0000256" key="5">
    <source>
        <dbReference type="PROSITE-ProRule" id="PRU01161"/>
    </source>
</evidence>
<dbReference type="SUPFAM" id="SSF52151">
    <property type="entry name" value="FabD/lysophospholipase-like"/>
    <property type="match status" value="1"/>
</dbReference>
<dbReference type="EMBL" id="BPQO01000011">
    <property type="protein sequence ID" value="GJD89313.1"/>
    <property type="molecule type" value="Genomic_DNA"/>
</dbReference>
<dbReference type="CDD" id="cd07205">
    <property type="entry name" value="Pat_PNPLA6_PNPLA7_NTE1_like"/>
    <property type="match status" value="1"/>
</dbReference>
<dbReference type="Pfam" id="PF01734">
    <property type="entry name" value="Patatin"/>
    <property type="match status" value="1"/>
</dbReference>
<dbReference type="InterPro" id="IPR018490">
    <property type="entry name" value="cNMP-bd_dom_sf"/>
</dbReference>
<dbReference type="AlphaFoldDB" id="A0AAV4ZN57"/>
<dbReference type="RefSeq" id="WP_238230169.1">
    <property type="nucleotide sequence ID" value="NZ_BPQO01000011.1"/>
</dbReference>
<evidence type="ECO:0000256" key="3">
    <source>
        <dbReference type="ARBA" id="ARBA00022963"/>
    </source>
</evidence>
<name>A0AAV4ZN57_9HYPH</name>
<dbReference type="SMART" id="SM00100">
    <property type="entry name" value="cNMP"/>
    <property type="match status" value="1"/>
</dbReference>
<dbReference type="InterPro" id="IPR050301">
    <property type="entry name" value="NTE"/>
</dbReference>
<keyword evidence="2 5" id="KW-0378">Hydrolase</keyword>
<dbReference type="PROSITE" id="PS51635">
    <property type="entry name" value="PNPLA"/>
    <property type="match status" value="1"/>
</dbReference>
<reference evidence="8" key="1">
    <citation type="journal article" date="2016" name="Front. Microbiol.">
        <title>Genome Sequence of the Piezophilic, Mesophilic Sulfate-Reducing Bacterium Desulfovibrio indicus J2T.</title>
        <authorList>
            <person name="Cao J."/>
            <person name="Maignien L."/>
            <person name="Shao Z."/>
            <person name="Alain K."/>
            <person name="Jebbar M."/>
        </authorList>
    </citation>
    <scope>NUCLEOTIDE SEQUENCE</scope>
    <source>
        <strain evidence="8">DSM 16372</strain>
    </source>
</reference>
<feature type="active site" description="Nucleophile" evidence="5">
    <location>
        <position position="346"/>
    </location>
</feature>
<dbReference type="Pfam" id="PF00027">
    <property type="entry name" value="cNMP_binding"/>
    <property type="match status" value="1"/>
</dbReference>
<evidence type="ECO:0000313" key="8">
    <source>
        <dbReference type="EMBL" id="GJD89313.1"/>
    </source>
</evidence>
<feature type="active site" description="Proton acceptor" evidence="5">
    <location>
        <position position="460"/>
    </location>
</feature>
<evidence type="ECO:0000259" key="7">
    <source>
        <dbReference type="PROSITE" id="PS51635"/>
    </source>
</evidence>
<evidence type="ECO:0000256" key="4">
    <source>
        <dbReference type="ARBA" id="ARBA00023098"/>
    </source>
</evidence>
<dbReference type="InterPro" id="IPR002641">
    <property type="entry name" value="PNPLA_dom"/>
</dbReference>
<feature type="short sequence motif" description="DGA/G" evidence="5">
    <location>
        <begin position="460"/>
        <end position="462"/>
    </location>
</feature>
<dbReference type="InterPro" id="IPR018488">
    <property type="entry name" value="cNMP-bd_CS"/>
</dbReference>
<sequence length="587" mass="61391">MSGHGVGFGDIPFLAGLEPALADAVAAHMVSLAVPGGATLFAEGDAGDGLYTLVSGCIGISKRDPQTGRPKRIARLAPPETLGEMALLSAAPRSATATALRDSHVLYLARPAFERIIAQHPATLLYFSRLVAERLRAVYEGKPLDDRPRSFAVLAVTDGPDTTGFGLRLAEALDAVLPGRTGCLADWPAGADEAWFHAFEAAHARTIFVAHEIDCPWCQLCLRHADHVLLLADPGAPPRPAARAYGGRLRSDWVETDLVICQGADAHLPRPLHPDTAALPAVRPAALAIHVRPGRAPDMARLARLVSGCARGLVLGGGGARGLAHLGVLEVLAEAGLAIDLVGGTSMGAIIAASVAMGWDVAEIRARTIESFVGRNPLNDYTLPYLALTRGAKVDAGLAERFGTATIENLWLPFFCVSSNLTTGSAMIHRAGRVAEALRASIAIPGLLPPVCTPEGVLVDGGMMNNLPADVMARLKRGRVLAVDVGSDLAFQAMPTRSWRGRTLRRWLGAPDAMPAIAPLLLRAATVSSDAQSMMAVSQASVVLKPALAGIDLRAWSSFEEIAVLGADCARDALASGGLAAWADPGD</sequence>
<feature type="short sequence motif" description="GXGXXG" evidence="5">
    <location>
        <begin position="317"/>
        <end position="322"/>
    </location>
</feature>
<dbReference type="Gene3D" id="2.60.120.10">
    <property type="entry name" value="Jelly Rolls"/>
    <property type="match status" value="1"/>
</dbReference>
<protein>
    <submittedName>
        <fullName evidence="8">NTE family protein</fullName>
    </submittedName>
</protein>
<comment type="caution">
    <text evidence="8">The sequence shown here is derived from an EMBL/GenBank/DDBJ whole genome shotgun (WGS) entry which is preliminary data.</text>
</comment>
<keyword evidence="3 5" id="KW-0442">Lipid degradation</keyword>
<dbReference type="InterPro" id="IPR000595">
    <property type="entry name" value="cNMP-bd_dom"/>
</dbReference>
<reference evidence="8" key="2">
    <citation type="submission" date="2021-08" db="EMBL/GenBank/DDBJ databases">
        <authorList>
            <person name="Tani A."/>
            <person name="Ola A."/>
            <person name="Ogura Y."/>
            <person name="Katsura K."/>
            <person name="Hayashi T."/>
        </authorList>
    </citation>
    <scope>NUCLEOTIDE SEQUENCE</scope>
    <source>
        <strain evidence="8">DSM 16372</strain>
    </source>
</reference>
<dbReference type="Gene3D" id="3.40.1090.10">
    <property type="entry name" value="Cytosolic phospholipase A2 catalytic domain"/>
    <property type="match status" value="2"/>
</dbReference>
<keyword evidence="4 5" id="KW-0443">Lipid metabolism</keyword>
<feature type="short sequence motif" description="GXSXG" evidence="5">
    <location>
        <begin position="344"/>
        <end position="348"/>
    </location>
</feature>
<dbReference type="GO" id="GO:0016042">
    <property type="term" value="P:lipid catabolic process"/>
    <property type="evidence" value="ECO:0007669"/>
    <property type="project" value="UniProtKB-UniRule"/>
</dbReference>
<feature type="domain" description="Cyclic nucleotide-binding" evidence="6">
    <location>
        <begin position="13"/>
        <end position="117"/>
    </location>
</feature>
<gene>
    <name evidence="8" type="ORF">BHAOGJBA_2839</name>
</gene>
<feature type="domain" description="PNPLA" evidence="7">
    <location>
        <begin position="313"/>
        <end position="473"/>
    </location>
</feature>
<dbReference type="PROSITE" id="PS50042">
    <property type="entry name" value="CNMP_BINDING_3"/>
    <property type="match status" value="1"/>
</dbReference>
<evidence type="ECO:0000259" key="6">
    <source>
        <dbReference type="PROSITE" id="PS50042"/>
    </source>
</evidence>
<evidence type="ECO:0000256" key="1">
    <source>
        <dbReference type="ARBA" id="ARBA00006636"/>
    </source>
</evidence>
<dbReference type="Proteomes" id="UP001055247">
    <property type="component" value="Unassembled WGS sequence"/>
</dbReference>